<organism evidence="1 2">
    <name type="scientific">Pendulispora albinea</name>
    <dbReference type="NCBI Taxonomy" id="2741071"/>
    <lineage>
        <taxon>Bacteria</taxon>
        <taxon>Pseudomonadati</taxon>
        <taxon>Myxococcota</taxon>
        <taxon>Myxococcia</taxon>
        <taxon>Myxococcales</taxon>
        <taxon>Sorangiineae</taxon>
        <taxon>Pendulisporaceae</taxon>
        <taxon>Pendulispora</taxon>
    </lineage>
</organism>
<protein>
    <submittedName>
        <fullName evidence="1">Uncharacterized protein</fullName>
    </submittedName>
</protein>
<keyword evidence="2" id="KW-1185">Reference proteome</keyword>
<accession>A0ABZ2LPE1</accession>
<sequence length="408" mass="45294">MAKREEHKWEFKPRFRRRAFGWKSQPATTRIKQAITEIKKMAKTDPVLAADGAVTFLERVSPALEHVDSSSGAIGTAVNNAIAELVPLVASAKADTRTRDEWLERLWEAYQDDEISYIERLGDHWGQLCASKRVASAWADRLAGTVHMAWNPEAKLRGFFKGITNCLSALVMAERYGEVLTLLELAPYRCWHYRQYGVKALAAMGKKAEAIRYAEEGRDINDSPMAIARACEEILLSSGLVDEAYRRYGLTANQGGTYLATFRAVAKKYPQKTPSELLSDLVKTTPGDEGKWFAAAKDAGLYREAIALASRMPCDPKTLTRAARDHAQEQPAFAVNAGLLALHWLVQGYGYEISGADVWGAYHATMSAAGIHGNEVDVKERIRMLLVSEPVGDHFVSKVLGHELGLRR</sequence>
<dbReference type="Proteomes" id="UP001370348">
    <property type="component" value="Chromosome"/>
</dbReference>
<evidence type="ECO:0000313" key="1">
    <source>
        <dbReference type="EMBL" id="WXB12220.1"/>
    </source>
</evidence>
<dbReference type="EMBL" id="CP089984">
    <property type="protein sequence ID" value="WXB12220.1"/>
    <property type="molecule type" value="Genomic_DNA"/>
</dbReference>
<dbReference type="RefSeq" id="WP_394821834.1">
    <property type="nucleotide sequence ID" value="NZ_CP089984.1"/>
</dbReference>
<evidence type="ECO:0000313" key="2">
    <source>
        <dbReference type="Proteomes" id="UP001370348"/>
    </source>
</evidence>
<reference evidence="1 2" key="1">
    <citation type="submission" date="2021-12" db="EMBL/GenBank/DDBJ databases">
        <title>Discovery of the Pendulisporaceae a myxobacterial family with distinct sporulation behavior and unique specialized metabolism.</title>
        <authorList>
            <person name="Garcia R."/>
            <person name="Popoff A."/>
            <person name="Bader C.D."/>
            <person name="Loehr J."/>
            <person name="Walesch S."/>
            <person name="Walt C."/>
            <person name="Boldt J."/>
            <person name="Bunk B."/>
            <person name="Haeckl F.J.F.P.J."/>
            <person name="Gunesch A.P."/>
            <person name="Birkelbach J."/>
            <person name="Nuebel U."/>
            <person name="Pietschmann T."/>
            <person name="Bach T."/>
            <person name="Mueller R."/>
        </authorList>
    </citation>
    <scope>NUCLEOTIDE SEQUENCE [LARGE SCALE GENOMIC DNA]</scope>
    <source>
        <strain evidence="1 2">MSr11954</strain>
    </source>
</reference>
<proteinExistence type="predicted"/>
<gene>
    <name evidence="1" type="ORF">LZC94_30745</name>
</gene>
<name>A0ABZ2LPE1_9BACT</name>